<feature type="non-terminal residue" evidence="4">
    <location>
        <position position="1"/>
    </location>
</feature>
<dbReference type="EMBL" id="DMAI01000264">
    <property type="protein sequence ID" value="HAE48976.1"/>
    <property type="molecule type" value="Genomic_DNA"/>
</dbReference>
<protein>
    <submittedName>
        <fullName evidence="4">Sigma-54-dependent Fis family transcriptional regulator</fullName>
    </submittedName>
</protein>
<dbReference type="PANTHER" id="PTHR32071">
    <property type="entry name" value="TRANSCRIPTIONAL REGULATORY PROTEIN"/>
    <property type="match status" value="1"/>
</dbReference>
<accession>A0A3B9IML9</accession>
<proteinExistence type="predicted"/>
<keyword evidence="1" id="KW-0547">Nucleotide-binding</keyword>
<evidence type="ECO:0000256" key="2">
    <source>
        <dbReference type="ARBA" id="ARBA00022840"/>
    </source>
</evidence>
<dbReference type="Gene3D" id="3.40.50.300">
    <property type="entry name" value="P-loop containing nucleotide triphosphate hydrolases"/>
    <property type="match status" value="1"/>
</dbReference>
<feature type="non-terminal residue" evidence="4">
    <location>
        <position position="70"/>
    </location>
</feature>
<dbReference type="GO" id="GO:0005524">
    <property type="term" value="F:ATP binding"/>
    <property type="evidence" value="ECO:0007669"/>
    <property type="project" value="UniProtKB-KW"/>
</dbReference>
<evidence type="ECO:0000259" key="3">
    <source>
        <dbReference type="PROSITE" id="PS50045"/>
    </source>
</evidence>
<dbReference type="AlphaFoldDB" id="A0A3B9IML9"/>
<organism evidence="4 5">
    <name type="scientific">Tistrella mobilis</name>
    <dbReference type="NCBI Taxonomy" id="171437"/>
    <lineage>
        <taxon>Bacteria</taxon>
        <taxon>Pseudomonadati</taxon>
        <taxon>Pseudomonadota</taxon>
        <taxon>Alphaproteobacteria</taxon>
        <taxon>Geminicoccales</taxon>
        <taxon>Geminicoccaceae</taxon>
        <taxon>Tistrella</taxon>
    </lineage>
</organism>
<keyword evidence="2" id="KW-0067">ATP-binding</keyword>
<reference evidence="4 5" key="1">
    <citation type="journal article" date="2018" name="Nat. Biotechnol.">
        <title>A standardized bacterial taxonomy based on genome phylogeny substantially revises the tree of life.</title>
        <authorList>
            <person name="Parks D.H."/>
            <person name="Chuvochina M."/>
            <person name="Waite D.W."/>
            <person name="Rinke C."/>
            <person name="Skarshewski A."/>
            <person name="Chaumeil P.A."/>
            <person name="Hugenholtz P."/>
        </authorList>
    </citation>
    <scope>NUCLEOTIDE SEQUENCE [LARGE SCALE GENOMIC DNA]</scope>
    <source>
        <strain evidence="4">UBA8739</strain>
    </source>
</reference>
<evidence type="ECO:0000313" key="5">
    <source>
        <dbReference type="Proteomes" id="UP000257706"/>
    </source>
</evidence>
<name>A0A3B9IML9_9PROT</name>
<dbReference type="Pfam" id="PF00158">
    <property type="entry name" value="Sigma54_activat"/>
    <property type="match status" value="1"/>
</dbReference>
<dbReference type="SUPFAM" id="SSF52540">
    <property type="entry name" value="P-loop containing nucleoside triphosphate hydrolases"/>
    <property type="match status" value="1"/>
</dbReference>
<dbReference type="PROSITE" id="PS50045">
    <property type="entry name" value="SIGMA54_INTERACT_4"/>
    <property type="match status" value="1"/>
</dbReference>
<evidence type="ECO:0000256" key="1">
    <source>
        <dbReference type="ARBA" id="ARBA00022741"/>
    </source>
</evidence>
<feature type="domain" description="Sigma-54 factor interaction" evidence="3">
    <location>
        <begin position="1"/>
        <end position="70"/>
    </location>
</feature>
<sequence>TGKEVFARAIHRASAVGQGAFVAVNCGALARDLLATELFGYAEGAFTGARKGGMAGKFEAAHDGTLFLDE</sequence>
<comment type="caution">
    <text evidence="4">The sequence shown here is derived from an EMBL/GenBank/DDBJ whole genome shotgun (WGS) entry which is preliminary data.</text>
</comment>
<dbReference type="InterPro" id="IPR027417">
    <property type="entry name" value="P-loop_NTPase"/>
</dbReference>
<evidence type="ECO:0000313" key="4">
    <source>
        <dbReference type="EMBL" id="HAE48976.1"/>
    </source>
</evidence>
<dbReference type="Proteomes" id="UP000257706">
    <property type="component" value="Unassembled WGS sequence"/>
</dbReference>
<dbReference type="InterPro" id="IPR002078">
    <property type="entry name" value="Sigma_54_int"/>
</dbReference>
<dbReference type="GO" id="GO:0006355">
    <property type="term" value="P:regulation of DNA-templated transcription"/>
    <property type="evidence" value="ECO:0007669"/>
    <property type="project" value="InterPro"/>
</dbReference>
<gene>
    <name evidence="4" type="ORF">DCK97_16280</name>
</gene>